<reference evidence="5 6" key="1">
    <citation type="journal article" date="2015" name="PLoS Pathog.">
        <title>Leptomonas seymouri: Adaptations to the Dixenous Life Cycle Analyzed by Genome Sequencing, Transcriptome Profiling and Co-infection with Leishmania donovani.</title>
        <authorList>
            <person name="Kraeva N."/>
            <person name="Butenko A."/>
            <person name="Hlavacova J."/>
            <person name="Kostygov A."/>
            <person name="Myskova J."/>
            <person name="Grybchuk D."/>
            <person name="Lestinova T."/>
            <person name="Votypka J."/>
            <person name="Volf P."/>
            <person name="Opperdoes F."/>
            <person name="Flegontov P."/>
            <person name="Lukes J."/>
            <person name="Yurchenko V."/>
        </authorList>
    </citation>
    <scope>NUCLEOTIDE SEQUENCE [LARGE SCALE GENOMIC DNA]</scope>
    <source>
        <strain evidence="5 6">ATCC 30220</strain>
    </source>
</reference>
<dbReference type="Proteomes" id="UP000038009">
    <property type="component" value="Unassembled WGS sequence"/>
</dbReference>
<dbReference type="InterPro" id="IPR003593">
    <property type="entry name" value="AAA+_ATPase"/>
</dbReference>
<protein>
    <submittedName>
        <fullName evidence="5">Putative ATPase</fullName>
    </submittedName>
</protein>
<dbReference type="SUPFAM" id="SSF52540">
    <property type="entry name" value="P-loop containing nucleoside triphosphate hydrolases"/>
    <property type="match status" value="1"/>
</dbReference>
<organism evidence="5 6">
    <name type="scientific">Leptomonas seymouri</name>
    <dbReference type="NCBI Taxonomy" id="5684"/>
    <lineage>
        <taxon>Eukaryota</taxon>
        <taxon>Discoba</taxon>
        <taxon>Euglenozoa</taxon>
        <taxon>Kinetoplastea</taxon>
        <taxon>Metakinetoplastina</taxon>
        <taxon>Trypanosomatida</taxon>
        <taxon>Trypanosomatidae</taxon>
        <taxon>Leishmaniinae</taxon>
        <taxon>Leptomonas</taxon>
    </lineage>
</organism>
<dbReference type="InterPro" id="IPR027417">
    <property type="entry name" value="P-loop_NTPase"/>
</dbReference>
<keyword evidence="2" id="KW-0067">ATP-binding</keyword>
<keyword evidence="1" id="KW-0547">Nucleotide-binding</keyword>
<evidence type="ECO:0000256" key="1">
    <source>
        <dbReference type="ARBA" id="ARBA00022741"/>
    </source>
</evidence>
<dbReference type="VEuPathDB" id="TriTrypDB:Lsey_0115_0110"/>
<dbReference type="AlphaFoldDB" id="A0A0N1HYP0"/>
<evidence type="ECO:0000256" key="2">
    <source>
        <dbReference type="ARBA" id="ARBA00022840"/>
    </source>
</evidence>
<dbReference type="FunFam" id="3.40.50.300:FF:001025">
    <property type="entry name" value="ATPase family, AAA domain-containing 2B"/>
    <property type="match status" value="1"/>
</dbReference>
<dbReference type="PANTHER" id="PTHR23077">
    <property type="entry name" value="AAA-FAMILY ATPASE"/>
    <property type="match status" value="1"/>
</dbReference>
<dbReference type="InterPro" id="IPR003959">
    <property type="entry name" value="ATPase_AAA_core"/>
</dbReference>
<dbReference type="Pfam" id="PF00004">
    <property type="entry name" value="AAA"/>
    <property type="match status" value="1"/>
</dbReference>
<proteinExistence type="predicted"/>
<keyword evidence="3" id="KW-0175">Coiled coil</keyword>
<dbReference type="OMA" id="ALVWPQQ"/>
<dbReference type="GO" id="GO:0005524">
    <property type="term" value="F:ATP binding"/>
    <property type="evidence" value="ECO:0007669"/>
    <property type="project" value="UniProtKB-KW"/>
</dbReference>
<comment type="caution">
    <text evidence="5">The sequence shown here is derived from an EMBL/GenBank/DDBJ whole genome shotgun (WGS) entry which is preliminary data.</text>
</comment>
<evidence type="ECO:0000259" key="4">
    <source>
        <dbReference type="SMART" id="SM00382"/>
    </source>
</evidence>
<dbReference type="GO" id="GO:0016887">
    <property type="term" value="F:ATP hydrolysis activity"/>
    <property type="evidence" value="ECO:0007669"/>
    <property type="project" value="InterPro"/>
</dbReference>
<feature type="domain" description="AAA+ ATPase" evidence="4">
    <location>
        <begin position="447"/>
        <end position="584"/>
    </location>
</feature>
<name>A0A0N1HYP0_LEPSE</name>
<dbReference type="InterPro" id="IPR050168">
    <property type="entry name" value="AAA_ATPase_domain"/>
</dbReference>
<sequence>MIHIPSCWPAAQYRCALVELRGECYICRLVPVVTAALSYKLEAAVLFSPVEARRFASQDFAPSEAHTVTVTVCSDGVMYSPVSTSGAAMRSEEAQRDTKEDVLVLRCPLFRYTAKEVTVEGTRNDVRGTAAHLTAALMGRYIIAGAQFRTVEGVYTVRHATLHKGYRGIALVGSDCRIRVNEVPRATAGLTSSNSISVGTSQRTPVNPVGLDEELRQLRNFIACADQKPGSFTGVVVRGPRGCGVSSTVRYILTTSCARHQVLTWSAQFSAHKAVRDGGGGTRILVVLHAEHVFAEAEPELAKLHLRKLQRDTEVLRKGVSNGQGVSVVVLCISHAYSLCASNVLDELFSFHVVFSFPSASQRALLLASVRGGTAEEWHDAAQCLVGRTSAETLAAARQPSITASLPFKAVSWSEIGGLTDVKDRLHLALVWPQQQPDLVKRFNITPPRGILLYGPPGCAKTTLIKALCTEGNFSLIYLDSAMVVSAYVGESERYLRDVFARARRQAPCIVFFDEVEVLGGRRVVGGRDSEHVRLLSTLLTEMDGFADTRGVCFVGATNVPHLLDPALMRPGRFDYLVYVPLPGLADRVAILELLLRKTAADAAQIAERTAGFSGADLRVFSSEALLALFKDSAHAPFILGERENITAYLLEKAAAFQRTHYDSAALDQFQRDHVPA</sequence>
<keyword evidence="6" id="KW-1185">Reference proteome</keyword>
<dbReference type="SMART" id="SM00382">
    <property type="entry name" value="AAA"/>
    <property type="match status" value="1"/>
</dbReference>
<dbReference type="PANTHER" id="PTHR23077:SF117">
    <property type="entry name" value="AAA+ ATPASE DOMAIN-CONTAINING PROTEIN"/>
    <property type="match status" value="1"/>
</dbReference>
<evidence type="ECO:0000256" key="3">
    <source>
        <dbReference type="ARBA" id="ARBA00023054"/>
    </source>
</evidence>
<evidence type="ECO:0000313" key="6">
    <source>
        <dbReference type="Proteomes" id="UP000038009"/>
    </source>
</evidence>
<dbReference type="Gene3D" id="3.40.50.300">
    <property type="entry name" value="P-loop containing nucleotide triphosphate hydrolases"/>
    <property type="match status" value="1"/>
</dbReference>
<accession>A0A0N1HYP0</accession>
<dbReference type="OrthoDB" id="5421at2759"/>
<dbReference type="Gene3D" id="1.10.8.60">
    <property type="match status" value="1"/>
</dbReference>
<gene>
    <name evidence="5" type="ORF">ABL78_4127</name>
</gene>
<dbReference type="EMBL" id="LJSK01000115">
    <property type="protein sequence ID" value="KPI86803.1"/>
    <property type="molecule type" value="Genomic_DNA"/>
</dbReference>
<evidence type="ECO:0000313" key="5">
    <source>
        <dbReference type="EMBL" id="KPI86803.1"/>
    </source>
</evidence>